<dbReference type="Gene3D" id="2.40.50.230">
    <property type="entry name" value="Gp5 N-terminal domain"/>
    <property type="match status" value="1"/>
</dbReference>
<dbReference type="Pfam" id="PF21930">
    <property type="entry name" value="Gp138_C"/>
    <property type="match status" value="1"/>
</dbReference>
<accession>A0A024HAN0</accession>
<keyword evidence="4" id="KW-1185">Reference proteome</keyword>
<dbReference type="KEGG" id="pkc:PKB_0569"/>
<evidence type="ECO:0000313" key="3">
    <source>
        <dbReference type="EMBL" id="CDF81946.1"/>
    </source>
</evidence>
<dbReference type="AlphaFoldDB" id="A0A024HAN0"/>
<dbReference type="eggNOG" id="COG4540">
    <property type="taxonomic scope" value="Bacteria"/>
</dbReference>
<dbReference type="Pfam" id="PF04717">
    <property type="entry name" value="Phage_base_V"/>
    <property type="match status" value="1"/>
</dbReference>
<dbReference type="NCBIfam" id="TIGR01644">
    <property type="entry name" value="phage_P2_V"/>
    <property type="match status" value="1"/>
</dbReference>
<proteinExistence type="predicted"/>
<evidence type="ECO:0000259" key="2">
    <source>
        <dbReference type="Pfam" id="PF21930"/>
    </source>
</evidence>
<feature type="domain" description="Gp5/Type VI secretion system Vgr protein OB-fold" evidence="1">
    <location>
        <begin position="20"/>
        <end position="86"/>
    </location>
</feature>
<dbReference type="RefSeq" id="WP_043248863.1">
    <property type="nucleotide sequence ID" value="NZ_HG322950.1"/>
</dbReference>
<dbReference type="Gene3D" id="6.20.150.10">
    <property type="match status" value="1"/>
</dbReference>
<organism evidence="3 4">
    <name type="scientific">Pseudomonas knackmussii (strain DSM 6978 / CCUG 54928 / LMG 23759 / B13)</name>
    <dbReference type="NCBI Taxonomy" id="1301098"/>
    <lineage>
        <taxon>Bacteria</taxon>
        <taxon>Pseudomonadati</taxon>
        <taxon>Pseudomonadota</taxon>
        <taxon>Gammaproteobacteria</taxon>
        <taxon>Pseudomonadales</taxon>
        <taxon>Pseudomonadaceae</taxon>
        <taxon>Pseudomonas</taxon>
    </lineage>
</organism>
<dbReference type="HOGENOM" id="CLU_088884_5_0_6"/>
<protein>
    <submittedName>
        <fullName evidence="3">Phage baseplate assembly protein V</fullName>
    </submittedName>
</protein>
<evidence type="ECO:0000313" key="4">
    <source>
        <dbReference type="Proteomes" id="UP000025241"/>
    </source>
</evidence>
<dbReference type="InterPro" id="IPR037026">
    <property type="entry name" value="Vgr_OB-fold_dom_sf"/>
</dbReference>
<dbReference type="EMBL" id="HG322950">
    <property type="protein sequence ID" value="CDF81946.1"/>
    <property type="molecule type" value="Genomic_DNA"/>
</dbReference>
<reference evidence="3 4" key="1">
    <citation type="submission" date="2013-03" db="EMBL/GenBank/DDBJ databases">
        <authorList>
            <person name="Linke B."/>
        </authorList>
    </citation>
    <scope>NUCLEOTIDE SEQUENCE [LARGE SCALE GENOMIC DNA]</scope>
    <source>
        <strain evidence="3 4">B13</strain>
    </source>
</reference>
<dbReference type="PATRIC" id="fig|1301098.3.peg.586"/>
<sequence length="187" mass="19632">MSQVYVSAEQDRRLAALVLPCVVVAVDLAAARVRVQSGEWTSAWVRWHDQAAGQARHWRAPSIGEQGVLLSPSGVLAMGTFIPGLFGDAGEPADNRDHVQTWRFADGGTLVYDWAAHSYSISLPSGTVNVQVGSAKVAVSDSAVSVQAGQISLKGAVSIQGNLTVQGNVSSTGSIMDTTGNSNHHTH</sequence>
<evidence type="ECO:0000259" key="1">
    <source>
        <dbReference type="Pfam" id="PF04717"/>
    </source>
</evidence>
<dbReference type="InterPro" id="IPR006531">
    <property type="entry name" value="Gp5/Vgr_OB"/>
</dbReference>
<name>A0A024HAN0_PSEKB</name>
<reference evidence="3 4" key="2">
    <citation type="submission" date="2014-05" db="EMBL/GenBank/DDBJ databases">
        <title>Genome sequence of the 3-chlorobenzoate degrading bacterium Pseudomonas knackmussii B13 shows multiple evidence for horizontal gene transfer.</title>
        <authorList>
            <person name="Miyazaki R."/>
            <person name="Bertelli C."/>
            <person name="Falquet L."/>
            <person name="Robinson-Rechavi M."/>
            <person name="Gharib W."/>
            <person name="Roy S."/>
            <person name="Van der Meer J.R."/>
        </authorList>
    </citation>
    <scope>NUCLEOTIDE SEQUENCE [LARGE SCALE GENOMIC DNA]</scope>
    <source>
        <strain evidence="3 4">B13</strain>
    </source>
</reference>
<feature type="domain" description="Gp138-like beta-helical trimerization" evidence="2">
    <location>
        <begin position="100"/>
        <end position="171"/>
    </location>
</feature>
<gene>
    <name evidence="3" type="ORF">PKB_0569</name>
</gene>
<dbReference type="OrthoDB" id="4931325at2"/>
<dbReference type="Proteomes" id="UP000025241">
    <property type="component" value="Chromosome I"/>
</dbReference>
<dbReference type="InterPro" id="IPR054122">
    <property type="entry name" value="Gp138-like_C"/>
</dbReference>
<dbReference type="STRING" id="1301098.PKB_0569"/>
<dbReference type="InterPro" id="IPR013046">
    <property type="entry name" value="GpV/Gp45"/>
</dbReference>